<organism evidence="1 2">
    <name type="scientific">Pseudaeromonas sharmana</name>
    <dbReference type="NCBI Taxonomy" id="328412"/>
    <lineage>
        <taxon>Bacteria</taxon>
        <taxon>Pseudomonadati</taxon>
        <taxon>Pseudomonadota</taxon>
        <taxon>Gammaproteobacteria</taxon>
        <taxon>Aeromonadales</taxon>
        <taxon>Aeromonadaceae</taxon>
        <taxon>Pseudaeromonas</taxon>
    </lineage>
</organism>
<reference evidence="2" key="1">
    <citation type="journal article" date="2019" name="Int. J. Syst. Evol. Microbiol.">
        <title>The Global Catalogue of Microorganisms (GCM) 10K type strain sequencing project: providing services to taxonomists for standard genome sequencing and annotation.</title>
        <authorList>
            <consortium name="The Broad Institute Genomics Platform"/>
            <consortium name="The Broad Institute Genome Sequencing Center for Infectious Disease"/>
            <person name="Wu L."/>
            <person name="Ma J."/>
        </authorList>
    </citation>
    <scope>NUCLEOTIDE SEQUENCE [LARGE SCALE GENOMIC DNA]</scope>
    <source>
        <strain evidence="2">CCUG 54939</strain>
    </source>
</reference>
<comment type="caution">
    <text evidence="1">The sequence shown here is derived from an EMBL/GenBank/DDBJ whole genome shotgun (WGS) entry which is preliminary data.</text>
</comment>
<sequence>MPAGRGDCCAECYWHQVYEQRLRFNLDVLNASIQPHYQAFSGWLLGRSGAHKASRYLDRYLTFFQMLERTGLIETTSYQPLVKEFGAEVLRRYQLAALWLKESGGWIDDEATRLNDSEQRSINRLLQGISNQQACDVLVGYYEYLQAKLMRNEMSLRSVRLALTPAKKLLVQTLTSKRSIPEQQDVAAYLSLVPGQKAALHGFIAYLNRSQNSQLSMALIQKTKHKSQAKAALEMRLAQMVQKPETNRRFQERWAITALAYFHGLTGPAIRQLIANEGLEDDGDGLLFRYQGLTYWIPKCSMQL</sequence>
<dbReference type="Proteomes" id="UP001595692">
    <property type="component" value="Unassembled WGS sequence"/>
</dbReference>
<dbReference type="RefSeq" id="WP_377151005.1">
    <property type="nucleotide sequence ID" value="NZ_JBHSAF010000003.1"/>
</dbReference>
<keyword evidence="2" id="KW-1185">Reference proteome</keyword>
<proteinExistence type="predicted"/>
<dbReference type="EMBL" id="JBHSAF010000003">
    <property type="protein sequence ID" value="MFC3912810.1"/>
    <property type="molecule type" value="Genomic_DNA"/>
</dbReference>
<evidence type="ECO:0000313" key="2">
    <source>
        <dbReference type="Proteomes" id="UP001595692"/>
    </source>
</evidence>
<name>A0ABV8CKW5_9GAMM</name>
<accession>A0ABV8CKW5</accession>
<evidence type="ECO:0000313" key="1">
    <source>
        <dbReference type="EMBL" id="MFC3912810.1"/>
    </source>
</evidence>
<protein>
    <submittedName>
        <fullName evidence="1">Uncharacterized protein</fullName>
    </submittedName>
</protein>
<gene>
    <name evidence="1" type="ORF">ACFOSS_04935</name>
</gene>